<proteinExistence type="predicted"/>
<gene>
    <name evidence="1" type="ORF">LOK49_LG04G01264</name>
</gene>
<reference evidence="1 2" key="1">
    <citation type="journal article" date="2022" name="Plant J.">
        <title>Chromosome-level genome of Camellia lanceoleosa provides a valuable resource for understanding genome evolution and self-incompatibility.</title>
        <authorList>
            <person name="Gong W."/>
            <person name="Xiao S."/>
            <person name="Wang L."/>
            <person name="Liao Z."/>
            <person name="Chang Y."/>
            <person name="Mo W."/>
            <person name="Hu G."/>
            <person name="Li W."/>
            <person name="Zhao G."/>
            <person name="Zhu H."/>
            <person name="Hu X."/>
            <person name="Ji K."/>
            <person name="Xiang X."/>
            <person name="Song Q."/>
            <person name="Yuan D."/>
            <person name="Jin S."/>
            <person name="Zhang L."/>
        </authorList>
    </citation>
    <scope>NUCLEOTIDE SEQUENCE [LARGE SCALE GENOMIC DNA]</scope>
    <source>
        <strain evidence="1">SQ_2022a</strain>
    </source>
</reference>
<evidence type="ECO:0000313" key="2">
    <source>
        <dbReference type="Proteomes" id="UP001060215"/>
    </source>
</evidence>
<sequence>MKREIEGSMERFIPVEFFRQRWADAQEIMAEQGPREFSFKTLSSATQGFHAKNKLGKGGFAQVYKGKLTDEGEIAVKKPLLISNKGKELVLNEMTLLLGSAHHRNIVKFLGFCSHREEILLVFELASNGSLDNLLFNSEASRADVLDWKRAYAIIVGVAPGLLYLPERSHNVIIHCDIKPANILIDENWVPKIADFGTANLVPQDQMHVNISEAAGTLGYSAPEYMANGHVSLKADTYSFGVVVLELISGRKNWNSHNQSPNGQGLWDRANELCKEVKVSEFMDRKLIPSAVLDQV</sequence>
<name>A0ACC0I092_9ERIC</name>
<comment type="caution">
    <text evidence="1">The sequence shown here is derived from an EMBL/GenBank/DDBJ whole genome shotgun (WGS) entry which is preliminary data.</text>
</comment>
<keyword evidence="2" id="KW-1185">Reference proteome</keyword>
<protein>
    <submittedName>
        <fullName evidence="1">Cysteine-rich receptor-like protein kinase 35</fullName>
    </submittedName>
</protein>
<dbReference type="EMBL" id="CM045759">
    <property type="protein sequence ID" value="KAI8018710.1"/>
    <property type="molecule type" value="Genomic_DNA"/>
</dbReference>
<evidence type="ECO:0000313" key="1">
    <source>
        <dbReference type="EMBL" id="KAI8018710.1"/>
    </source>
</evidence>
<dbReference type="Proteomes" id="UP001060215">
    <property type="component" value="Chromosome 2"/>
</dbReference>
<accession>A0ACC0I092</accession>
<organism evidence="1 2">
    <name type="scientific">Camellia lanceoleosa</name>
    <dbReference type="NCBI Taxonomy" id="1840588"/>
    <lineage>
        <taxon>Eukaryota</taxon>
        <taxon>Viridiplantae</taxon>
        <taxon>Streptophyta</taxon>
        <taxon>Embryophyta</taxon>
        <taxon>Tracheophyta</taxon>
        <taxon>Spermatophyta</taxon>
        <taxon>Magnoliopsida</taxon>
        <taxon>eudicotyledons</taxon>
        <taxon>Gunneridae</taxon>
        <taxon>Pentapetalae</taxon>
        <taxon>asterids</taxon>
        <taxon>Ericales</taxon>
        <taxon>Theaceae</taxon>
        <taxon>Camellia</taxon>
    </lineage>
</organism>